<sequence length="365" mass="41451">MYLVLFAVLVIMVILCVGNREGLMQSARLTQKNIIRTPLATVVGGTVATKMIFKNHSTNVYRLLGNTNKTIILIHNSPFNVLVWMPLFMYVQSLKDAGKKIPNLLCYDLLGHGTAWVPVDKKYNDANIENHAWEYKVFSDNLYDIYKKYIGSGKVTVVGYGFGGSVAQAFALDHTDLVSELYVLATSIGSTVTGIRDETQYLVQWITKNPLVTYLTMEDQFVQYNLCIWFQNNDKRICPYPENAKDTINTFGTVEYLLADKMYREANCQTYLQINKLVSTDNLHPGWEKAQLSFPVTFLVANMDYYTNLNTVKQDIQVVQKTTPSVTLYVSEGKHGFPLIYPAYIYNLITGQDMSKNPLTIETVR</sequence>
<reference evidence="2" key="1">
    <citation type="journal article" date="2019" name="MBio">
        <title>Virus Genomes from Deep Sea Sediments Expand the Ocean Megavirome and Support Independent Origins of Viral Gigantism.</title>
        <authorList>
            <person name="Backstrom D."/>
            <person name="Yutin N."/>
            <person name="Jorgensen S.L."/>
            <person name="Dharamshi J."/>
            <person name="Homa F."/>
            <person name="Zaremba-Niedwiedzka K."/>
            <person name="Spang A."/>
            <person name="Wolf Y.I."/>
            <person name="Koonin E.V."/>
            <person name="Ettema T.J."/>
        </authorList>
    </citation>
    <scope>NUCLEOTIDE SEQUENCE</scope>
</reference>
<dbReference type="InterPro" id="IPR029058">
    <property type="entry name" value="AB_hydrolase_fold"/>
</dbReference>
<feature type="domain" description="AB hydrolase-1" evidence="1">
    <location>
        <begin position="103"/>
        <end position="188"/>
    </location>
</feature>
<evidence type="ECO:0000313" key="2">
    <source>
        <dbReference type="EMBL" id="QBK88128.1"/>
    </source>
</evidence>
<dbReference type="InterPro" id="IPR000073">
    <property type="entry name" value="AB_hydrolase_1"/>
</dbReference>
<accession>A0A481YY58</accession>
<organism evidence="2">
    <name type="scientific">Marseillevirus LCMAC202</name>
    <dbReference type="NCBI Taxonomy" id="2506606"/>
    <lineage>
        <taxon>Viruses</taxon>
        <taxon>Varidnaviria</taxon>
        <taxon>Bamfordvirae</taxon>
        <taxon>Nucleocytoviricota</taxon>
        <taxon>Megaviricetes</taxon>
        <taxon>Pimascovirales</taxon>
        <taxon>Pimascovirales incertae sedis</taxon>
        <taxon>Marseilleviridae</taxon>
    </lineage>
</organism>
<evidence type="ECO:0000259" key="1">
    <source>
        <dbReference type="Pfam" id="PF00561"/>
    </source>
</evidence>
<dbReference type="EMBL" id="MK500375">
    <property type="protein sequence ID" value="QBK88128.1"/>
    <property type="molecule type" value="Genomic_DNA"/>
</dbReference>
<gene>
    <name evidence="2" type="ORF">LCMAC202_04900</name>
</gene>
<keyword evidence="2" id="KW-0378">Hydrolase</keyword>
<dbReference type="Pfam" id="PF00561">
    <property type="entry name" value="Abhydrolase_1"/>
    <property type="match status" value="1"/>
</dbReference>
<dbReference type="GO" id="GO:0016787">
    <property type="term" value="F:hydrolase activity"/>
    <property type="evidence" value="ECO:0007669"/>
    <property type="project" value="UniProtKB-KW"/>
</dbReference>
<proteinExistence type="predicted"/>
<protein>
    <submittedName>
        <fullName evidence="2">Alpha/beta hydrolase fold protein</fullName>
    </submittedName>
</protein>
<dbReference type="SUPFAM" id="SSF53474">
    <property type="entry name" value="alpha/beta-Hydrolases"/>
    <property type="match status" value="1"/>
</dbReference>
<dbReference type="Gene3D" id="3.40.50.1820">
    <property type="entry name" value="alpha/beta hydrolase"/>
    <property type="match status" value="1"/>
</dbReference>
<name>A0A481YY58_9VIRU</name>